<name>A0AAD7Q904_QUISA</name>
<keyword evidence="1" id="KW-0802">TPR repeat</keyword>
<evidence type="ECO:0000313" key="2">
    <source>
        <dbReference type="EMBL" id="KAJ7977069.1"/>
    </source>
</evidence>
<comment type="caution">
    <text evidence="2">The sequence shown here is derived from an EMBL/GenBank/DDBJ whole genome shotgun (WGS) entry which is preliminary data.</text>
</comment>
<proteinExistence type="predicted"/>
<reference evidence="2" key="1">
    <citation type="journal article" date="2023" name="Science">
        <title>Elucidation of the pathway for biosynthesis of saponin adjuvants from the soapbark tree.</title>
        <authorList>
            <person name="Reed J."/>
            <person name="Orme A."/>
            <person name="El-Demerdash A."/>
            <person name="Owen C."/>
            <person name="Martin L.B.B."/>
            <person name="Misra R.C."/>
            <person name="Kikuchi S."/>
            <person name="Rejzek M."/>
            <person name="Martin A.C."/>
            <person name="Harkess A."/>
            <person name="Leebens-Mack J."/>
            <person name="Louveau T."/>
            <person name="Stephenson M.J."/>
            <person name="Osbourn A."/>
        </authorList>
    </citation>
    <scope>NUCLEOTIDE SEQUENCE</scope>
    <source>
        <strain evidence="2">S10</strain>
    </source>
</reference>
<organism evidence="2 3">
    <name type="scientific">Quillaja saponaria</name>
    <name type="common">Soap bark tree</name>
    <dbReference type="NCBI Taxonomy" id="32244"/>
    <lineage>
        <taxon>Eukaryota</taxon>
        <taxon>Viridiplantae</taxon>
        <taxon>Streptophyta</taxon>
        <taxon>Embryophyta</taxon>
        <taxon>Tracheophyta</taxon>
        <taxon>Spermatophyta</taxon>
        <taxon>Magnoliopsida</taxon>
        <taxon>eudicotyledons</taxon>
        <taxon>Gunneridae</taxon>
        <taxon>Pentapetalae</taxon>
        <taxon>rosids</taxon>
        <taxon>fabids</taxon>
        <taxon>Fabales</taxon>
        <taxon>Quillajaceae</taxon>
        <taxon>Quillaja</taxon>
    </lineage>
</organism>
<dbReference type="PROSITE" id="PS50005">
    <property type="entry name" value="TPR"/>
    <property type="match status" value="1"/>
</dbReference>
<evidence type="ECO:0000313" key="3">
    <source>
        <dbReference type="Proteomes" id="UP001163823"/>
    </source>
</evidence>
<dbReference type="EMBL" id="JARAOO010000003">
    <property type="protein sequence ID" value="KAJ7977069.1"/>
    <property type="molecule type" value="Genomic_DNA"/>
</dbReference>
<gene>
    <name evidence="2" type="ORF">O6P43_006759</name>
</gene>
<dbReference type="GO" id="GO:0009535">
    <property type="term" value="C:chloroplast thylakoid membrane"/>
    <property type="evidence" value="ECO:0007669"/>
    <property type="project" value="TreeGrafter"/>
</dbReference>
<dbReference type="Gene3D" id="1.25.40.10">
    <property type="entry name" value="Tetratricopeptide repeat domain"/>
    <property type="match status" value="1"/>
</dbReference>
<sequence length="354" mass="40705">MESLATLHHRQQPRHLSLIHHRSSFPGPLSSVSFRTLQPRSSSRRPSSSLFKLLAIRASSSPSSPDPVEPKSHLFQTLSSRFAPIVRTTCITVAAAAFFFMRLQHKPVIAAPVAPSTVESTEESAENISLEEKERIIEEQLSNDPNDTEALRSLMEVRIRAQKLGEAIQVIERLIELEPDEFEWPLLKAHMHIYNGDLELAKNGFEEILTKDPYRVEAYHGLVMATSETNGSIKGLVKRVEEATELCKKHKNKSDVRDFKLLLAQIKVMEGDYFDALKVYQELVKEEPRDFRPYLCQGIIYTLLRKKDEAEKQFQKFRRLVPKNHPYKEYFEDNMFATKFFSQKVEMERAGSKS</sequence>
<accession>A0AAD7Q904</accession>
<dbReference type="AlphaFoldDB" id="A0AAD7Q904"/>
<dbReference type="InterPro" id="IPR019734">
    <property type="entry name" value="TPR_rpt"/>
</dbReference>
<keyword evidence="3" id="KW-1185">Reference proteome</keyword>
<dbReference type="SMART" id="SM00028">
    <property type="entry name" value="TPR"/>
    <property type="match status" value="3"/>
</dbReference>
<dbReference type="KEGG" id="qsa:O6P43_006759"/>
<dbReference type="PANTHER" id="PTHR26312">
    <property type="entry name" value="TETRATRICOPEPTIDE REPEAT PROTEIN 5"/>
    <property type="match status" value="1"/>
</dbReference>
<feature type="repeat" description="TPR" evidence="1">
    <location>
        <begin position="148"/>
        <end position="181"/>
    </location>
</feature>
<dbReference type="PANTHER" id="PTHR26312:SF67">
    <property type="entry name" value="PROTEIN SLOW GREEN 1, CHLOROPLASTIC"/>
    <property type="match status" value="1"/>
</dbReference>
<protein>
    <submittedName>
        <fullName evidence="2">Protein SLOW GREEN 1 chloroplastic-like</fullName>
    </submittedName>
</protein>
<evidence type="ECO:0000256" key="1">
    <source>
        <dbReference type="PROSITE-ProRule" id="PRU00339"/>
    </source>
</evidence>
<dbReference type="Proteomes" id="UP001163823">
    <property type="component" value="Chromosome 3"/>
</dbReference>
<dbReference type="SUPFAM" id="SSF48452">
    <property type="entry name" value="TPR-like"/>
    <property type="match status" value="1"/>
</dbReference>
<dbReference type="InterPro" id="IPR011990">
    <property type="entry name" value="TPR-like_helical_dom_sf"/>
</dbReference>